<evidence type="ECO:0000313" key="3">
    <source>
        <dbReference type="Proteomes" id="UP000314294"/>
    </source>
</evidence>
<sequence length="171" mass="17893">MKVCLNLSPVLQQVVRQVQLQDVGAERRDLGPVPGAAQPTAAQHQDGGHVQPDLHEGPAAPPDPLGWGGNTRPRSPGNGDTPTVTRQQGQETHRTRLSSVCSGTDPLARPPVTPTRTTMFSGGGSAPGEKPVPLRPALDRPALGGLGTGSPHDPDREGSEVTLTERGQRSH</sequence>
<dbReference type="EMBL" id="SRLO01007560">
    <property type="protein sequence ID" value="TNN27911.1"/>
    <property type="molecule type" value="Genomic_DNA"/>
</dbReference>
<keyword evidence="3" id="KW-1185">Reference proteome</keyword>
<name>A0A4Z2EGX5_9TELE</name>
<organism evidence="2 3">
    <name type="scientific">Liparis tanakae</name>
    <name type="common">Tanaka's snailfish</name>
    <dbReference type="NCBI Taxonomy" id="230148"/>
    <lineage>
        <taxon>Eukaryota</taxon>
        <taxon>Metazoa</taxon>
        <taxon>Chordata</taxon>
        <taxon>Craniata</taxon>
        <taxon>Vertebrata</taxon>
        <taxon>Euteleostomi</taxon>
        <taxon>Actinopterygii</taxon>
        <taxon>Neopterygii</taxon>
        <taxon>Teleostei</taxon>
        <taxon>Neoteleostei</taxon>
        <taxon>Acanthomorphata</taxon>
        <taxon>Eupercaria</taxon>
        <taxon>Perciformes</taxon>
        <taxon>Cottioidei</taxon>
        <taxon>Cottales</taxon>
        <taxon>Liparidae</taxon>
        <taxon>Liparis</taxon>
    </lineage>
</organism>
<dbReference type="AlphaFoldDB" id="A0A4Z2EGX5"/>
<comment type="caution">
    <text evidence="2">The sequence shown here is derived from an EMBL/GenBank/DDBJ whole genome shotgun (WGS) entry which is preliminary data.</text>
</comment>
<feature type="region of interest" description="Disordered" evidence="1">
    <location>
        <begin position="26"/>
        <end position="171"/>
    </location>
</feature>
<reference evidence="2 3" key="1">
    <citation type="submission" date="2019-03" db="EMBL/GenBank/DDBJ databases">
        <title>First draft genome of Liparis tanakae, snailfish: a comprehensive survey of snailfish specific genes.</title>
        <authorList>
            <person name="Kim W."/>
            <person name="Song I."/>
            <person name="Jeong J.-H."/>
            <person name="Kim D."/>
            <person name="Kim S."/>
            <person name="Ryu S."/>
            <person name="Song J.Y."/>
            <person name="Lee S.K."/>
        </authorList>
    </citation>
    <scope>NUCLEOTIDE SEQUENCE [LARGE SCALE GENOMIC DNA]</scope>
    <source>
        <tissue evidence="2">Muscle</tissue>
    </source>
</reference>
<evidence type="ECO:0000256" key="1">
    <source>
        <dbReference type="SAM" id="MobiDB-lite"/>
    </source>
</evidence>
<gene>
    <name evidence="2" type="ORF">EYF80_061942</name>
</gene>
<protein>
    <submittedName>
        <fullName evidence="2">Uncharacterized protein</fullName>
    </submittedName>
</protein>
<feature type="compositionally biased region" description="Polar residues" evidence="1">
    <location>
        <begin position="78"/>
        <end position="90"/>
    </location>
</feature>
<proteinExistence type="predicted"/>
<dbReference type="Proteomes" id="UP000314294">
    <property type="component" value="Unassembled WGS sequence"/>
</dbReference>
<evidence type="ECO:0000313" key="2">
    <source>
        <dbReference type="EMBL" id="TNN27911.1"/>
    </source>
</evidence>
<accession>A0A4Z2EGX5</accession>